<dbReference type="InterPro" id="IPR029052">
    <property type="entry name" value="Metallo-depent_PP-like"/>
</dbReference>
<dbReference type="EMBL" id="JAGILA010000001">
    <property type="protein sequence ID" value="MBP2234115.1"/>
    <property type="molecule type" value="Genomic_DNA"/>
</dbReference>
<dbReference type="RefSeq" id="WP_209600386.1">
    <property type="nucleotide sequence ID" value="NZ_JAGILA010000001.1"/>
</dbReference>
<keyword evidence="2" id="KW-0378">Hydrolase</keyword>
<dbReference type="EC" id="3.1.3.1" evidence="2"/>
<dbReference type="InterPro" id="IPR051918">
    <property type="entry name" value="STPP_CPPED1"/>
</dbReference>
<dbReference type="Pfam" id="PF00149">
    <property type="entry name" value="Metallophos"/>
    <property type="match status" value="1"/>
</dbReference>
<dbReference type="PANTHER" id="PTHR43143:SF1">
    <property type="entry name" value="SERINE_THREONINE-PROTEIN PHOSPHATASE CPPED1"/>
    <property type="match status" value="1"/>
</dbReference>
<feature type="domain" description="Calcineurin-like phosphoesterase" evidence="1">
    <location>
        <begin position="1"/>
        <end position="197"/>
    </location>
</feature>
<evidence type="ECO:0000259" key="1">
    <source>
        <dbReference type="Pfam" id="PF00149"/>
    </source>
</evidence>
<organism evidence="2 3">
    <name type="scientific">Sinorhizobium kostiense</name>
    <dbReference type="NCBI Taxonomy" id="76747"/>
    <lineage>
        <taxon>Bacteria</taxon>
        <taxon>Pseudomonadati</taxon>
        <taxon>Pseudomonadota</taxon>
        <taxon>Alphaproteobacteria</taxon>
        <taxon>Hyphomicrobiales</taxon>
        <taxon>Rhizobiaceae</taxon>
        <taxon>Sinorhizobium/Ensifer group</taxon>
        <taxon>Sinorhizobium</taxon>
    </lineage>
</organism>
<evidence type="ECO:0000313" key="3">
    <source>
        <dbReference type="Proteomes" id="UP000730739"/>
    </source>
</evidence>
<dbReference type="GO" id="GO:0004035">
    <property type="term" value="F:alkaline phosphatase activity"/>
    <property type="evidence" value="ECO:0007669"/>
    <property type="project" value="UniProtKB-EC"/>
</dbReference>
<dbReference type="Gene3D" id="3.60.21.10">
    <property type="match status" value="1"/>
</dbReference>
<dbReference type="PANTHER" id="PTHR43143">
    <property type="entry name" value="METALLOPHOSPHOESTERASE, CALCINEURIN SUPERFAMILY"/>
    <property type="match status" value="1"/>
</dbReference>
<dbReference type="InterPro" id="IPR004843">
    <property type="entry name" value="Calcineurin-like_PHP"/>
</dbReference>
<proteinExistence type="predicted"/>
<dbReference type="Proteomes" id="UP000730739">
    <property type="component" value="Unassembled WGS sequence"/>
</dbReference>
<comment type="caution">
    <text evidence="2">The sequence shown here is derived from an EMBL/GenBank/DDBJ whole genome shotgun (WGS) entry which is preliminary data.</text>
</comment>
<protein>
    <submittedName>
        <fullName evidence="2">Alkaline phosphatase D</fullName>
        <ecNumber evidence="2">3.1.3.1</ecNumber>
    </submittedName>
</protein>
<sequence>MKIVQISDTHLSPSKTHFNDNWDPVARWIETAGADLVVHTGDLTIDGADREEDLTFAMDLLRKLSVPVLIVPGNHDVGHLPGSDQPVDAARLARWRKLVGPDYWLSDHGDCRLIGLNSLLLGLDDAEEEKQFDWLERTLSARDGRRVAIFAHKPLFVDDPAEGDTGYWGVRPRQRQRLYDLMAGNDVALHASGHLHWAWQGHHAGTDLLWAPPTSFVIDTLEREMPGERLVGAALHHLGAERIDSEVVAVPGLTSHVIDHVIEEVYPRAARKPVEAAQ</sequence>
<gene>
    <name evidence="2" type="ORF">J2Z31_000605</name>
</gene>
<evidence type="ECO:0000313" key="2">
    <source>
        <dbReference type="EMBL" id="MBP2234115.1"/>
    </source>
</evidence>
<keyword evidence="3" id="KW-1185">Reference proteome</keyword>
<reference evidence="2 3" key="1">
    <citation type="submission" date="2021-03" db="EMBL/GenBank/DDBJ databases">
        <title>Genomic Encyclopedia of Type Strains, Phase IV (KMG-IV): sequencing the most valuable type-strain genomes for metagenomic binning, comparative biology and taxonomic classification.</title>
        <authorList>
            <person name="Goeker M."/>
        </authorList>
    </citation>
    <scope>NUCLEOTIDE SEQUENCE [LARGE SCALE GENOMIC DNA]</scope>
    <source>
        <strain evidence="2 3">DSM 13372</strain>
    </source>
</reference>
<accession>A0ABS4QTX8</accession>
<name>A0ABS4QTX8_9HYPH</name>
<dbReference type="SUPFAM" id="SSF56300">
    <property type="entry name" value="Metallo-dependent phosphatases"/>
    <property type="match status" value="1"/>
</dbReference>